<evidence type="ECO:0000256" key="1">
    <source>
        <dbReference type="SAM" id="SignalP"/>
    </source>
</evidence>
<dbReference type="Gene3D" id="1.10.10.2520">
    <property type="entry name" value="Cell wall hydrolase SleB, domain 1"/>
    <property type="match status" value="1"/>
</dbReference>
<sequence length="221" mass="23834">MSFTSTRVRVTALALTLFATLFGATGSGAIAQDDLGPYSGLAAAPVAVTPPAPPVLDEAAQDADAPRFVAEPVIQQLPVPAQADSLAELVAILPTEADLSDEMQCLAQAIYWEARGEDLDGQLAVAQVIINRSENRRFPGNYCGVVTQPAQFSFVQGGRIPAVRSGTRAWHRAKAIAQIAHDDLWDSEVGDALYFHARRVRPSWAHTKLARATIDSHIFYR</sequence>
<feature type="signal peptide" evidence="1">
    <location>
        <begin position="1"/>
        <end position="31"/>
    </location>
</feature>
<accession>A0A0B2BY46</accession>
<name>A0A0B2BY46_9SPHN</name>
<dbReference type="GO" id="GO:0016787">
    <property type="term" value="F:hydrolase activity"/>
    <property type="evidence" value="ECO:0007669"/>
    <property type="project" value="InterPro"/>
</dbReference>
<evidence type="ECO:0000313" key="3">
    <source>
        <dbReference type="EMBL" id="KHL24730.1"/>
    </source>
</evidence>
<keyword evidence="4" id="KW-1185">Reference proteome</keyword>
<protein>
    <recommendedName>
        <fullName evidence="2">Cell wall hydrolase SleB domain-containing protein</fullName>
    </recommendedName>
</protein>
<comment type="caution">
    <text evidence="3">The sequence shown here is derived from an EMBL/GenBank/DDBJ whole genome shotgun (WGS) entry which is preliminary data.</text>
</comment>
<dbReference type="AlphaFoldDB" id="A0A0B2BY46"/>
<feature type="domain" description="Cell wall hydrolase SleB" evidence="2">
    <location>
        <begin position="116"/>
        <end position="220"/>
    </location>
</feature>
<evidence type="ECO:0000259" key="2">
    <source>
        <dbReference type="Pfam" id="PF07486"/>
    </source>
</evidence>
<reference evidence="3 4" key="1">
    <citation type="submission" date="2014-11" db="EMBL/GenBank/DDBJ databases">
        <title>Draft genome sequence of Kirrobacter mercurialis.</title>
        <authorList>
            <person name="Coil D.A."/>
            <person name="Eisen J.A."/>
        </authorList>
    </citation>
    <scope>NUCLEOTIDE SEQUENCE [LARGE SCALE GENOMIC DNA]</scope>
    <source>
        <strain evidence="3 4">Coronado</strain>
    </source>
</reference>
<keyword evidence="1" id="KW-0732">Signal</keyword>
<dbReference type="EMBL" id="JTDN01000002">
    <property type="protein sequence ID" value="KHL24730.1"/>
    <property type="molecule type" value="Genomic_DNA"/>
</dbReference>
<dbReference type="Pfam" id="PF07486">
    <property type="entry name" value="Hydrolase_2"/>
    <property type="match status" value="1"/>
</dbReference>
<dbReference type="Proteomes" id="UP000030988">
    <property type="component" value="Unassembled WGS sequence"/>
</dbReference>
<gene>
    <name evidence="3" type="ORF">PK98_12395</name>
</gene>
<dbReference type="RefSeq" id="WP_039097183.1">
    <property type="nucleotide sequence ID" value="NZ_JTDN01000002.1"/>
</dbReference>
<dbReference type="STRING" id="1572751.PK98_12395"/>
<evidence type="ECO:0000313" key="4">
    <source>
        <dbReference type="Proteomes" id="UP000030988"/>
    </source>
</evidence>
<feature type="chain" id="PRO_5002088280" description="Cell wall hydrolase SleB domain-containing protein" evidence="1">
    <location>
        <begin position="32"/>
        <end position="221"/>
    </location>
</feature>
<organism evidence="3 4">
    <name type="scientific">Croceibacterium mercuriale</name>
    <dbReference type="NCBI Taxonomy" id="1572751"/>
    <lineage>
        <taxon>Bacteria</taxon>
        <taxon>Pseudomonadati</taxon>
        <taxon>Pseudomonadota</taxon>
        <taxon>Alphaproteobacteria</taxon>
        <taxon>Sphingomonadales</taxon>
        <taxon>Erythrobacteraceae</taxon>
        <taxon>Croceibacterium</taxon>
    </lineage>
</organism>
<dbReference type="InterPro" id="IPR042047">
    <property type="entry name" value="SleB_dom1"/>
</dbReference>
<dbReference type="InterPro" id="IPR011105">
    <property type="entry name" value="Cell_wall_hydrolase_SleB"/>
</dbReference>
<dbReference type="OrthoDB" id="9785345at2"/>
<proteinExistence type="predicted"/>